<dbReference type="GO" id="GO:0005524">
    <property type="term" value="F:ATP binding"/>
    <property type="evidence" value="ECO:0007669"/>
    <property type="project" value="InterPro"/>
</dbReference>
<name>A0A9K3D0R1_9EUKA</name>
<dbReference type="InterPro" id="IPR027417">
    <property type="entry name" value="P-loop_NTPase"/>
</dbReference>
<feature type="non-terminal residue" evidence="3">
    <location>
        <position position="98"/>
    </location>
</feature>
<dbReference type="GO" id="GO:0008017">
    <property type="term" value="F:microtubule binding"/>
    <property type="evidence" value="ECO:0007669"/>
    <property type="project" value="InterPro"/>
</dbReference>
<dbReference type="OrthoDB" id="3176171at2759"/>
<dbReference type="Gene3D" id="3.40.850.10">
    <property type="entry name" value="Kinesin motor domain"/>
    <property type="match status" value="1"/>
</dbReference>
<comment type="similarity">
    <text evidence="1">Belongs to the TRAFAC class myosin-kinesin ATPase superfamily. Kinesin family.</text>
</comment>
<evidence type="ECO:0000259" key="2">
    <source>
        <dbReference type="PROSITE" id="PS50067"/>
    </source>
</evidence>
<dbReference type="EMBL" id="BDIP01002051">
    <property type="protein sequence ID" value="GIQ85643.1"/>
    <property type="molecule type" value="Genomic_DNA"/>
</dbReference>
<gene>
    <name evidence="3" type="ORF">KIPB_007345</name>
</gene>
<dbReference type="GO" id="GO:0007018">
    <property type="term" value="P:microtubule-based movement"/>
    <property type="evidence" value="ECO:0007669"/>
    <property type="project" value="InterPro"/>
</dbReference>
<dbReference type="AlphaFoldDB" id="A0A9K3D0R1"/>
<protein>
    <recommendedName>
        <fullName evidence="2">Kinesin motor domain-containing protein</fullName>
    </recommendedName>
</protein>
<comment type="caution">
    <text evidence="1">Lacks conserved residue(s) required for the propagation of feature annotation.</text>
</comment>
<sequence length="98" mass="10663">MPSNSDVQVFVRIRPLVGEEVTRNDPEIGFTIEGDTRQTLGFEGVLRKKPKQWSMKGMASVMEQGAVNKDVYSKCVAPLIPGITEAGTAACAFCYGHT</sequence>
<dbReference type="InterPro" id="IPR001752">
    <property type="entry name" value="Kinesin_motor_dom"/>
</dbReference>
<organism evidence="3 4">
    <name type="scientific">Kipferlia bialata</name>
    <dbReference type="NCBI Taxonomy" id="797122"/>
    <lineage>
        <taxon>Eukaryota</taxon>
        <taxon>Metamonada</taxon>
        <taxon>Carpediemonas-like organisms</taxon>
        <taxon>Kipferlia</taxon>
    </lineage>
</organism>
<keyword evidence="4" id="KW-1185">Reference proteome</keyword>
<accession>A0A9K3D0R1</accession>
<proteinExistence type="inferred from homology"/>
<dbReference type="SUPFAM" id="SSF52540">
    <property type="entry name" value="P-loop containing nucleoside triphosphate hydrolases"/>
    <property type="match status" value="1"/>
</dbReference>
<dbReference type="GO" id="GO:0003777">
    <property type="term" value="F:microtubule motor activity"/>
    <property type="evidence" value="ECO:0007669"/>
    <property type="project" value="InterPro"/>
</dbReference>
<evidence type="ECO:0000256" key="1">
    <source>
        <dbReference type="PROSITE-ProRule" id="PRU00283"/>
    </source>
</evidence>
<feature type="domain" description="Kinesin motor" evidence="2">
    <location>
        <begin position="6"/>
        <end position="98"/>
    </location>
</feature>
<dbReference type="Proteomes" id="UP000265618">
    <property type="component" value="Unassembled WGS sequence"/>
</dbReference>
<evidence type="ECO:0000313" key="3">
    <source>
        <dbReference type="EMBL" id="GIQ85643.1"/>
    </source>
</evidence>
<dbReference type="InterPro" id="IPR036961">
    <property type="entry name" value="Kinesin_motor_dom_sf"/>
</dbReference>
<comment type="caution">
    <text evidence="3">The sequence shown here is derived from an EMBL/GenBank/DDBJ whole genome shotgun (WGS) entry which is preliminary data.</text>
</comment>
<evidence type="ECO:0000313" key="4">
    <source>
        <dbReference type="Proteomes" id="UP000265618"/>
    </source>
</evidence>
<dbReference type="PROSITE" id="PS50067">
    <property type="entry name" value="KINESIN_MOTOR_2"/>
    <property type="match status" value="1"/>
</dbReference>
<reference evidence="3 4" key="1">
    <citation type="journal article" date="2018" name="PLoS ONE">
        <title>The draft genome of Kipferlia bialata reveals reductive genome evolution in fornicate parasites.</title>
        <authorList>
            <person name="Tanifuji G."/>
            <person name="Takabayashi S."/>
            <person name="Kume K."/>
            <person name="Takagi M."/>
            <person name="Nakayama T."/>
            <person name="Kamikawa R."/>
            <person name="Inagaki Y."/>
            <person name="Hashimoto T."/>
        </authorList>
    </citation>
    <scope>NUCLEOTIDE SEQUENCE [LARGE SCALE GENOMIC DNA]</scope>
    <source>
        <strain evidence="3">NY0173</strain>
    </source>
</reference>